<dbReference type="GO" id="GO:0000041">
    <property type="term" value="P:transition metal ion transport"/>
    <property type="evidence" value="ECO:0007669"/>
    <property type="project" value="InterPro"/>
</dbReference>
<organism evidence="8 9">
    <name type="scientific">Chitinivorax tropicus</name>
    <dbReference type="NCBI Taxonomy" id="714531"/>
    <lineage>
        <taxon>Bacteria</taxon>
        <taxon>Pseudomonadati</taxon>
        <taxon>Pseudomonadota</taxon>
        <taxon>Betaproteobacteria</taxon>
        <taxon>Chitinivorax</taxon>
    </lineage>
</organism>
<feature type="transmembrane region" description="Helical" evidence="7">
    <location>
        <begin position="43"/>
        <end position="62"/>
    </location>
</feature>
<keyword evidence="3" id="KW-1003">Cell membrane</keyword>
<evidence type="ECO:0000256" key="5">
    <source>
        <dbReference type="ARBA" id="ARBA00022989"/>
    </source>
</evidence>
<comment type="subcellular location">
    <subcellularLocation>
        <location evidence="1">Cell membrane</location>
        <topology evidence="1">Multi-pass membrane protein</topology>
    </subcellularLocation>
</comment>
<evidence type="ECO:0000256" key="7">
    <source>
        <dbReference type="SAM" id="Phobius"/>
    </source>
</evidence>
<evidence type="ECO:0000313" key="9">
    <source>
        <dbReference type="Proteomes" id="UP000575898"/>
    </source>
</evidence>
<evidence type="ECO:0000256" key="4">
    <source>
        <dbReference type="ARBA" id="ARBA00022692"/>
    </source>
</evidence>
<evidence type="ECO:0000256" key="2">
    <source>
        <dbReference type="ARBA" id="ARBA00022448"/>
    </source>
</evidence>
<feature type="transmembrane region" description="Helical" evidence="7">
    <location>
        <begin position="108"/>
        <end position="129"/>
    </location>
</feature>
<dbReference type="RefSeq" id="WP_184038098.1">
    <property type="nucleotide sequence ID" value="NZ_JACHHY010000010.1"/>
</dbReference>
<gene>
    <name evidence="8" type="ORF">HNQ59_001874</name>
</gene>
<proteinExistence type="predicted"/>
<evidence type="ECO:0000313" key="8">
    <source>
        <dbReference type="EMBL" id="MBB5018583.1"/>
    </source>
</evidence>
<keyword evidence="5 7" id="KW-1133">Transmembrane helix</keyword>
<keyword evidence="2" id="KW-0813">Transport</keyword>
<keyword evidence="4 7" id="KW-0812">Transmembrane</keyword>
<comment type="caution">
    <text evidence="8">The sequence shown here is derived from an EMBL/GenBank/DDBJ whole genome shotgun (WGS) entry which is preliminary data.</text>
</comment>
<dbReference type="Pfam" id="PF01891">
    <property type="entry name" value="CbiM"/>
    <property type="match status" value="1"/>
</dbReference>
<feature type="transmembrane region" description="Helical" evidence="7">
    <location>
        <begin position="83"/>
        <end position="102"/>
    </location>
</feature>
<feature type="transmembrane region" description="Helical" evidence="7">
    <location>
        <begin position="179"/>
        <end position="204"/>
    </location>
</feature>
<dbReference type="AlphaFoldDB" id="A0A840MQW6"/>
<keyword evidence="9" id="KW-1185">Reference proteome</keyword>
<dbReference type="Proteomes" id="UP000575898">
    <property type="component" value="Unassembled WGS sequence"/>
</dbReference>
<evidence type="ECO:0000256" key="3">
    <source>
        <dbReference type="ARBA" id="ARBA00022475"/>
    </source>
</evidence>
<reference evidence="8 9" key="1">
    <citation type="submission" date="2020-08" db="EMBL/GenBank/DDBJ databases">
        <title>Genomic Encyclopedia of Type Strains, Phase IV (KMG-IV): sequencing the most valuable type-strain genomes for metagenomic binning, comparative biology and taxonomic classification.</title>
        <authorList>
            <person name="Goeker M."/>
        </authorList>
    </citation>
    <scope>NUCLEOTIDE SEQUENCE [LARGE SCALE GENOMIC DNA]</scope>
    <source>
        <strain evidence="8 9">DSM 27165</strain>
    </source>
</reference>
<evidence type="ECO:0000256" key="6">
    <source>
        <dbReference type="ARBA" id="ARBA00023136"/>
    </source>
</evidence>
<accession>A0A840MQW6</accession>
<keyword evidence="6 7" id="KW-0472">Membrane</keyword>
<dbReference type="GO" id="GO:0005886">
    <property type="term" value="C:plasma membrane"/>
    <property type="evidence" value="ECO:0007669"/>
    <property type="project" value="UniProtKB-SubCell"/>
</dbReference>
<sequence length="221" mass="24292">MHFSALSFHSDYLMLINLLAIAVLVKAYRSAPWGVLGEGAKVNAWLGGSIIVAMLWVLRAVIQDGLSLHLLGATALTLMVGPWFAMLGLLIVILALGALGVLDWGCLGLHWLLLAVLPVCISQLLLVFSQRLPAHYFVYIFINAFVGAALSMLMVGLVTASLYQVLGIEPSGLRFGETMLYFVLLGWAEAFTTGIAMTLIVVYYPQWTVTFDDARYLRRRD</sequence>
<evidence type="ECO:0000256" key="1">
    <source>
        <dbReference type="ARBA" id="ARBA00004651"/>
    </source>
</evidence>
<feature type="transmembrane region" description="Helical" evidence="7">
    <location>
        <begin position="12"/>
        <end position="31"/>
    </location>
</feature>
<dbReference type="Gene3D" id="1.10.1760.20">
    <property type="match status" value="1"/>
</dbReference>
<feature type="transmembrane region" description="Helical" evidence="7">
    <location>
        <begin position="136"/>
        <end position="159"/>
    </location>
</feature>
<dbReference type="EMBL" id="JACHHY010000010">
    <property type="protein sequence ID" value="MBB5018583.1"/>
    <property type="molecule type" value="Genomic_DNA"/>
</dbReference>
<protein>
    <submittedName>
        <fullName evidence="8">Putative membrane protein</fullName>
    </submittedName>
</protein>
<name>A0A840MQW6_9PROT</name>
<dbReference type="InterPro" id="IPR002751">
    <property type="entry name" value="CbiM/NikMN"/>
</dbReference>